<name>A0ABQ8TVU6_PERAM</name>
<dbReference type="EMBL" id="JAJSOF020000003">
    <property type="protein sequence ID" value="KAJ4449807.1"/>
    <property type="molecule type" value="Genomic_DNA"/>
</dbReference>
<keyword evidence="2" id="KW-1185">Reference proteome</keyword>
<gene>
    <name evidence="1" type="ORF">ANN_01213</name>
</gene>
<organism evidence="1 2">
    <name type="scientific">Periplaneta americana</name>
    <name type="common">American cockroach</name>
    <name type="synonym">Blatta americana</name>
    <dbReference type="NCBI Taxonomy" id="6978"/>
    <lineage>
        <taxon>Eukaryota</taxon>
        <taxon>Metazoa</taxon>
        <taxon>Ecdysozoa</taxon>
        <taxon>Arthropoda</taxon>
        <taxon>Hexapoda</taxon>
        <taxon>Insecta</taxon>
        <taxon>Pterygota</taxon>
        <taxon>Neoptera</taxon>
        <taxon>Polyneoptera</taxon>
        <taxon>Dictyoptera</taxon>
        <taxon>Blattodea</taxon>
        <taxon>Blattoidea</taxon>
        <taxon>Blattidae</taxon>
        <taxon>Blattinae</taxon>
        <taxon>Periplaneta</taxon>
    </lineage>
</organism>
<accession>A0ABQ8TVU6</accession>
<protein>
    <submittedName>
        <fullName evidence="1">Uncharacterized protein</fullName>
    </submittedName>
</protein>
<evidence type="ECO:0000313" key="2">
    <source>
        <dbReference type="Proteomes" id="UP001148838"/>
    </source>
</evidence>
<proteinExistence type="predicted"/>
<dbReference type="Proteomes" id="UP001148838">
    <property type="component" value="Unassembled WGS sequence"/>
</dbReference>
<reference evidence="1 2" key="1">
    <citation type="journal article" date="2022" name="Allergy">
        <title>Genome assembly and annotation of Periplaneta americana reveal a comprehensive cockroach allergen profile.</title>
        <authorList>
            <person name="Wang L."/>
            <person name="Xiong Q."/>
            <person name="Saelim N."/>
            <person name="Wang L."/>
            <person name="Nong W."/>
            <person name="Wan A.T."/>
            <person name="Shi M."/>
            <person name="Liu X."/>
            <person name="Cao Q."/>
            <person name="Hui J.H.L."/>
            <person name="Sookrung N."/>
            <person name="Leung T.F."/>
            <person name="Tungtrongchitr A."/>
            <person name="Tsui S.K.W."/>
        </authorList>
    </citation>
    <scope>NUCLEOTIDE SEQUENCE [LARGE SCALE GENOMIC DNA]</scope>
    <source>
        <strain evidence="1">PWHHKU_190912</strain>
    </source>
</reference>
<sequence>MAGLCEGGNEPAGFLKAICNTWTRTYIDVGRRAVMKAVLLGVGRDVMVGVRRSTLEANARIGSIWGQNYDLKANVLTFTVA</sequence>
<comment type="caution">
    <text evidence="1">The sequence shown here is derived from an EMBL/GenBank/DDBJ whole genome shotgun (WGS) entry which is preliminary data.</text>
</comment>
<evidence type="ECO:0000313" key="1">
    <source>
        <dbReference type="EMBL" id="KAJ4449807.1"/>
    </source>
</evidence>